<name>A0A9P3PWY0_LYOSH</name>
<feature type="region of interest" description="Disordered" evidence="1">
    <location>
        <begin position="1"/>
        <end position="54"/>
    </location>
</feature>
<feature type="compositionally biased region" description="Low complexity" evidence="1">
    <location>
        <begin position="621"/>
        <end position="641"/>
    </location>
</feature>
<evidence type="ECO:0000313" key="2">
    <source>
        <dbReference type="EMBL" id="GLB43505.1"/>
    </source>
</evidence>
<feature type="region of interest" description="Disordered" evidence="1">
    <location>
        <begin position="582"/>
        <end position="688"/>
    </location>
</feature>
<comment type="caution">
    <text evidence="2">The sequence shown here is derived from an EMBL/GenBank/DDBJ whole genome shotgun (WGS) entry which is preliminary data.</text>
</comment>
<feature type="compositionally biased region" description="Low complexity" evidence="1">
    <location>
        <begin position="95"/>
        <end position="107"/>
    </location>
</feature>
<feature type="region of interest" description="Disordered" evidence="1">
    <location>
        <begin position="282"/>
        <end position="308"/>
    </location>
</feature>
<feature type="compositionally biased region" description="Low complexity" evidence="1">
    <location>
        <begin position="38"/>
        <end position="48"/>
    </location>
</feature>
<feature type="region of interest" description="Disordered" evidence="1">
    <location>
        <begin position="223"/>
        <end position="254"/>
    </location>
</feature>
<sequence>MLALRPHPPPDHWRGRSRQVSHAALARQASEERRSLTRRTGATTTPERTTNEKSDLFFHDASIMVGIHQEKPIAAPTPLKPALRPTFVPPPPPLSISASASPDYYDSPPSPPRSLEDQVHVAYALDDIPLAKMLLLRLKGIDVTSPDDPRIADVRDEDFDFCFVPRGRLMDEEDEKALQERQRRELEKLVEKRRIDRLRDCERIWEQGKKRLREAKALAARRREAEEKQRAEEQQRAAEGSRVPAGRVSRLRTSGAAPRPIVAYKLTTPSSREQEPFVYDFMPHMQSRPPSKPQVLSQPKSKSPFSRALFDDSRAVPFSDVLASMQGPLFPLKRRAASPLATNASQDRKKRREAELLESLLKVVESEEDERRRRKGKAPEKPPVRRRRTHPTSPCAACSDSSSSASSSSYSSPSSSVSPTPSRRSWLSFSSASSSTSTAATTPSSSPPTWFSKSASPTRKVRPKSWFLGPPSPHTFTSPPPHSCRPCTHRTHVAPADSPLQITTAARPEPSRTRHHPLPASASNPITISPLDDTVTPHNVVIRRISQLLDLAKGFQHAYMNAAMFAVSSASDSLDDRHVSAPSVLSVPSRKHTSPRSTWRPLGPPGQRVSAADVKVFLDTSPSSRNPSPSRTSLSSSRSPSTPAPPPRPIPLRSRNTAADDDDDSPDGDAYNEPSQSRTVLPNPLPYPLRFKPQPVPCRSPFRVHAHLCDTRNSGEVHGPPWGVPAIHAGANGAVVLRVRAVENPVYLRVKAAENVSAARGGVGSGKVREGGGGGGMGSAGEKVLQIAYEGIGRSWLRVESVVVRASAPEMPRGRAEARMQMRQRQTQSQIGGAGTWW</sequence>
<feature type="compositionally biased region" description="Low complexity" evidence="1">
    <location>
        <begin position="391"/>
        <end position="456"/>
    </location>
</feature>
<feature type="compositionally biased region" description="Polar residues" evidence="1">
    <location>
        <begin position="294"/>
        <end position="304"/>
    </location>
</feature>
<protein>
    <submittedName>
        <fullName evidence="2">Uncharacterized protein</fullName>
    </submittedName>
</protein>
<dbReference type="OrthoDB" id="3270558at2759"/>
<feature type="region of interest" description="Disordered" evidence="1">
    <location>
        <begin position="329"/>
        <end position="530"/>
    </location>
</feature>
<proteinExistence type="predicted"/>
<keyword evidence="3" id="KW-1185">Reference proteome</keyword>
<dbReference type="AlphaFoldDB" id="A0A9P3PWY0"/>
<feature type="region of interest" description="Disordered" evidence="1">
    <location>
        <begin position="84"/>
        <end position="113"/>
    </location>
</feature>
<feature type="compositionally biased region" description="Pro residues" evidence="1">
    <location>
        <begin position="470"/>
        <end position="483"/>
    </location>
</feature>
<reference evidence="2" key="1">
    <citation type="submission" date="2022-07" db="EMBL/GenBank/DDBJ databases">
        <title>The genome of Lyophyllum shimeji provides insight into the initial evolution of ectomycorrhizal fungal genome.</title>
        <authorList>
            <person name="Kobayashi Y."/>
            <person name="Shibata T."/>
            <person name="Hirakawa H."/>
            <person name="Shigenobu S."/>
            <person name="Nishiyama T."/>
            <person name="Yamada A."/>
            <person name="Hasebe M."/>
            <person name="Kawaguchi M."/>
        </authorList>
    </citation>
    <scope>NUCLEOTIDE SEQUENCE</scope>
    <source>
        <strain evidence="2">AT787</strain>
    </source>
</reference>
<organism evidence="2 3">
    <name type="scientific">Lyophyllum shimeji</name>
    <name type="common">Hon-shimeji</name>
    <name type="synonym">Tricholoma shimeji</name>
    <dbReference type="NCBI Taxonomy" id="47721"/>
    <lineage>
        <taxon>Eukaryota</taxon>
        <taxon>Fungi</taxon>
        <taxon>Dikarya</taxon>
        <taxon>Basidiomycota</taxon>
        <taxon>Agaricomycotina</taxon>
        <taxon>Agaricomycetes</taxon>
        <taxon>Agaricomycetidae</taxon>
        <taxon>Agaricales</taxon>
        <taxon>Tricholomatineae</taxon>
        <taxon>Lyophyllaceae</taxon>
        <taxon>Lyophyllum</taxon>
    </lineage>
</organism>
<accession>A0A9P3PWY0</accession>
<dbReference type="Proteomes" id="UP001063166">
    <property type="component" value="Unassembled WGS sequence"/>
</dbReference>
<evidence type="ECO:0000313" key="3">
    <source>
        <dbReference type="Proteomes" id="UP001063166"/>
    </source>
</evidence>
<evidence type="ECO:0000256" key="1">
    <source>
        <dbReference type="SAM" id="MobiDB-lite"/>
    </source>
</evidence>
<gene>
    <name evidence="2" type="ORF">LshimejAT787_1400170</name>
</gene>
<feature type="compositionally biased region" description="Basic and acidic residues" evidence="1">
    <location>
        <begin position="223"/>
        <end position="236"/>
    </location>
</feature>
<dbReference type="EMBL" id="BRPK01000014">
    <property type="protein sequence ID" value="GLB43505.1"/>
    <property type="molecule type" value="Genomic_DNA"/>
</dbReference>